<dbReference type="PATRIC" id="fig|128780.6.peg.1117"/>
<comment type="function">
    <text evidence="10">Part of the Tol-Pal system, which plays a role in outer membrane invagination during cell division and is important for maintaining outer membrane integrity.</text>
</comment>
<evidence type="ECO:0000313" key="13">
    <source>
        <dbReference type="Proteomes" id="UP000061010"/>
    </source>
</evidence>
<evidence type="ECO:0000256" key="1">
    <source>
        <dbReference type="ARBA" id="ARBA00004651"/>
    </source>
</evidence>
<sequence>MIALLLALQATVTEALPADVSAAAAQTVAGASHGGINYLDLMLKASIPVKLIVLLLLAGSFISWVIIFRKARVFKAADRAADDFENRFWSGADLAKLYASAADRNRSVDGLEAIFESGFREYSRLNGRRGLDSRTQLEGTQRAMRTTFAREVDGLERNLELLANIGSNAPYVGLVGTVFGIMVTMHDMISSGEQAGIASVAPGISEALFATAIGLFVAIPATWAYNRFTTRVERLSVRYETFAEEFSSILQRQSGADE</sequence>
<dbReference type="GO" id="GO:0017038">
    <property type="term" value="P:protein import"/>
    <property type="evidence" value="ECO:0007669"/>
    <property type="project" value="TreeGrafter"/>
</dbReference>
<keyword evidence="13" id="KW-1185">Reference proteome</keyword>
<dbReference type="HAMAP" id="MF_02202">
    <property type="entry name" value="TolQ"/>
    <property type="match status" value="1"/>
</dbReference>
<dbReference type="EMBL" id="CP012900">
    <property type="protein sequence ID" value="ALJ27530.1"/>
    <property type="molecule type" value="Genomic_DNA"/>
</dbReference>
<gene>
    <name evidence="10 12" type="primary">tolQ</name>
    <name evidence="12" type="ORF">AOT14_11180</name>
</gene>
<feature type="transmembrane region" description="Helical" evidence="10">
    <location>
        <begin position="161"/>
        <end position="183"/>
    </location>
</feature>
<dbReference type="AlphaFoldDB" id="A0A0R0E4G0"/>
<evidence type="ECO:0000256" key="6">
    <source>
        <dbReference type="ARBA" id="ARBA00022692"/>
    </source>
</evidence>
<dbReference type="OrthoDB" id="9805133at2"/>
<dbReference type="Pfam" id="PF01618">
    <property type="entry name" value="MotA_ExbB"/>
    <property type="match status" value="1"/>
</dbReference>
<dbReference type="NCBIfam" id="TIGR02796">
    <property type="entry name" value="tolQ"/>
    <property type="match status" value="1"/>
</dbReference>
<comment type="similarity">
    <text evidence="2 10">Belongs to the ExbB/TolQ family.</text>
</comment>
<dbReference type="GO" id="GO:0051301">
    <property type="term" value="P:cell division"/>
    <property type="evidence" value="ECO:0007669"/>
    <property type="project" value="UniProtKB-UniRule"/>
</dbReference>
<evidence type="ECO:0000256" key="7">
    <source>
        <dbReference type="ARBA" id="ARBA00022989"/>
    </source>
</evidence>
<dbReference type="KEGG" id="sacz:AOT14_11180"/>
<name>A0A0R0E4G0_9GAMM</name>
<feature type="transmembrane region" description="Helical" evidence="10">
    <location>
        <begin position="203"/>
        <end position="225"/>
    </location>
</feature>
<comment type="subcellular location">
    <subcellularLocation>
        <location evidence="10">Cell inner membrane</location>
        <topology evidence="10">Multi-pass membrane protein</topology>
    </subcellularLocation>
    <subcellularLocation>
        <location evidence="1">Cell membrane</location>
        <topology evidence="1">Multi-pass membrane protein</topology>
    </subcellularLocation>
</comment>
<evidence type="ECO:0000256" key="10">
    <source>
        <dbReference type="HAMAP-Rule" id="MF_02202"/>
    </source>
</evidence>
<evidence type="ECO:0000256" key="3">
    <source>
        <dbReference type="ARBA" id="ARBA00022475"/>
    </source>
</evidence>
<dbReference type="RefSeq" id="WP_054663926.1">
    <property type="nucleotide sequence ID" value="NZ_CP043567.1"/>
</dbReference>
<evidence type="ECO:0000313" key="12">
    <source>
        <dbReference type="EMBL" id="ALJ27530.1"/>
    </source>
</evidence>
<evidence type="ECO:0000256" key="4">
    <source>
        <dbReference type="ARBA" id="ARBA00022519"/>
    </source>
</evidence>
<keyword evidence="7 10" id="KW-1133">Transmembrane helix</keyword>
<dbReference type="InterPro" id="IPR002898">
    <property type="entry name" value="MotA_ExbB_proton_chnl"/>
</dbReference>
<evidence type="ECO:0000256" key="5">
    <source>
        <dbReference type="ARBA" id="ARBA00022618"/>
    </source>
</evidence>
<comment type="subunit">
    <text evidence="10">The Tol-Pal system is composed of five core proteins: the inner membrane proteins TolA, TolQ and TolR, the periplasmic protein TolB and the outer membrane protein Pal. They form a network linking the inner and outer membranes and the peptidoglycan layer.</text>
</comment>
<evidence type="ECO:0000256" key="8">
    <source>
        <dbReference type="ARBA" id="ARBA00023136"/>
    </source>
</evidence>
<dbReference type="PANTHER" id="PTHR30625:SF3">
    <property type="entry name" value="TOL-PAL SYSTEM PROTEIN TOLQ"/>
    <property type="match status" value="1"/>
</dbReference>
<accession>A0A0R0E4G0</accession>
<dbReference type="InterPro" id="IPR014163">
    <property type="entry name" value="Tol-Pal_TolQ"/>
</dbReference>
<dbReference type="GeneID" id="78388851"/>
<keyword evidence="4 10" id="KW-0997">Cell inner membrane</keyword>
<evidence type="ECO:0000259" key="11">
    <source>
        <dbReference type="Pfam" id="PF01618"/>
    </source>
</evidence>
<organism evidence="12 13">
    <name type="scientific">Stenotrophomonas acidaminiphila</name>
    <dbReference type="NCBI Taxonomy" id="128780"/>
    <lineage>
        <taxon>Bacteria</taxon>
        <taxon>Pseudomonadati</taxon>
        <taxon>Pseudomonadota</taxon>
        <taxon>Gammaproteobacteria</taxon>
        <taxon>Lysobacterales</taxon>
        <taxon>Lysobacteraceae</taxon>
        <taxon>Stenotrophomonas</taxon>
    </lineage>
</organism>
<keyword evidence="3 10" id="KW-1003">Cell membrane</keyword>
<keyword evidence="5 10" id="KW-0132">Cell division</keyword>
<keyword evidence="9 10" id="KW-0131">Cell cycle</keyword>
<feature type="transmembrane region" description="Helical" evidence="10">
    <location>
        <begin position="49"/>
        <end position="68"/>
    </location>
</feature>
<dbReference type="Proteomes" id="UP000061010">
    <property type="component" value="Chromosome"/>
</dbReference>
<keyword evidence="6 10" id="KW-0812">Transmembrane</keyword>
<evidence type="ECO:0000256" key="2">
    <source>
        <dbReference type="ARBA" id="ARBA00010442"/>
    </source>
</evidence>
<keyword evidence="8 10" id="KW-0472">Membrane</keyword>
<dbReference type="PANTHER" id="PTHR30625">
    <property type="entry name" value="PROTEIN TOLQ"/>
    <property type="match status" value="1"/>
</dbReference>
<dbReference type="InterPro" id="IPR050790">
    <property type="entry name" value="ExbB/TolQ_transport"/>
</dbReference>
<reference evidence="12 13" key="1">
    <citation type="journal article" date="2015" name="Genome Announc.">
        <title>Complete Genome Sequencing of Stenotrophomonas acidaminiphila ZAC14D2_NAIMI4_2, a Multidrug-Resistant Strain Isolated from Sediments of a Polluted River in Mexico, Uncovers New Antibiotic Resistance Genes and a Novel Class-II Lasso Peptide Biosynthesis Gene Cluster.</title>
        <authorList>
            <person name="Vinuesa P."/>
            <person name="Ochoa-Sanchez L.E."/>
        </authorList>
    </citation>
    <scope>NUCLEOTIDE SEQUENCE [LARGE SCALE GENOMIC DNA]</scope>
    <source>
        <strain evidence="12 13">ZAC14D2_NAIMI4_2</strain>
    </source>
</reference>
<feature type="domain" description="MotA/TolQ/ExbB proton channel" evidence="11">
    <location>
        <begin position="112"/>
        <end position="240"/>
    </location>
</feature>
<proteinExistence type="inferred from homology"/>
<dbReference type="GO" id="GO:0005886">
    <property type="term" value="C:plasma membrane"/>
    <property type="evidence" value="ECO:0007669"/>
    <property type="project" value="UniProtKB-SubCell"/>
</dbReference>
<evidence type="ECO:0000256" key="9">
    <source>
        <dbReference type="ARBA" id="ARBA00023306"/>
    </source>
</evidence>
<dbReference type="GO" id="GO:0043213">
    <property type="term" value="P:bacteriocin transport"/>
    <property type="evidence" value="ECO:0007669"/>
    <property type="project" value="InterPro"/>
</dbReference>
<protein>
    <recommendedName>
        <fullName evidence="10">Tol-Pal system protein TolQ</fullName>
    </recommendedName>
</protein>